<proteinExistence type="predicted"/>
<dbReference type="PANTHER" id="PTHR46113:SF1">
    <property type="entry name" value="PEPTIDASE M17 LEUCYL AMINOPEPTIDASE N-TERMINAL DOMAIN-CONTAINING PROTEIN"/>
    <property type="match status" value="1"/>
</dbReference>
<evidence type="ECO:0000256" key="1">
    <source>
        <dbReference type="SAM" id="MobiDB-lite"/>
    </source>
</evidence>
<protein>
    <submittedName>
        <fullName evidence="2">Uncharacterized protein</fullName>
    </submittedName>
</protein>
<dbReference type="AlphaFoldDB" id="A0A9Q3ILM3"/>
<organism evidence="2 3">
    <name type="scientific">Austropuccinia psidii MF-1</name>
    <dbReference type="NCBI Taxonomy" id="1389203"/>
    <lineage>
        <taxon>Eukaryota</taxon>
        <taxon>Fungi</taxon>
        <taxon>Dikarya</taxon>
        <taxon>Basidiomycota</taxon>
        <taxon>Pucciniomycotina</taxon>
        <taxon>Pucciniomycetes</taxon>
        <taxon>Pucciniales</taxon>
        <taxon>Sphaerophragmiaceae</taxon>
        <taxon>Austropuccinia</taxon>
    </lineage>
</organism>
<dbReference type="OrthoDB" id="6626714at2759"/>
<dbReference type="Proteomes" id="UP000765509">
    <property type="component" value="Unassembled WGS sequence"/>
</dbReference>
<evidence type="ECO:0000313" key="2">
    <source>
        <dbReference type="EMBL" id="MBW0545637.1"/>
    </source>
</evidence>
<accession>A0A9Q3ILM3</accession>
<feature type="region of interest" description="Disordered" evidence="1">
    <location>
        <begin position="192"/>
        <end position="216"/>
    </location>
</feature>
<evidence type="ECO:0000313" key="3">
    <source>
        <dbReference type="Proteomes" id="UP000765509"/>
    </source>
</evidence>
<comment type="caution">
    <text evidence="2">The sequence shown here is derived from an EMBL/GenBank/DDBJ whole genome shotgun (WGS) entry which is preliminary data.</text>
</comment>
<gene>
    <name evidence="2" type="ORF">O181_085352</name>
</gene>
<dbReference type="EMBL" id="AVOT02050582">
    <property type="protein sequence ID" value="MBW0545637.1"/>
    <property type="molecule type" value="Genomic_DNA"/>
</dbReference>
<reference evidence="2" key="1">
    <citation type="submission" date="2021-03" db="EMBL/GenBank/DDBJ databases">
        <title>Draft genome sequence of rust myrtle Austropuccinia psidii MF-1, a brazilian biotype.</title>
        <authorList>
            <person name="Quecine M.C."/>
            <person name="Pachon D.M.R."/>
            <person name="Bonatelli M.L."/>
            <person name="Correr F.H."/>
            <person name="Franceschini L.M."/>
            <person name="Leite T.F."/>
            <person name="Margarido G.R.A."/>
            <person name="Almeida C.A."/>
            <person name="Ferrarezi J.A."/>
            <person name="Labate C.A."/>
        </authorList>
    </citation>
    <scope>NUCLEOTIDE SEQUENCE</scope>
    <source>
        <strain evidence="2">MF-1</strain>
    </source>
</reference>
<name>A0A9Q3ILM3_9BASI</name>
<keyword evidence="3" id="KW-1185">Reference proteome</keyword>
<dbReference type="PANTHER" id="PTHR46113">
    <property type="entry name" value="SNAC DOMAIN-CONTAINING PROTEIN"/>
    <property type="match status" value="1"/>
</dbReference>
<sequence>MTSTSTLKTTRTSATVWLIGKSTETLSYSRLPSKGDVLKQFHFHHIEKLQTVKKSIRTTVETILEIWERARIPTRRIDSVQRTLSKLVDEYNLLKKNRNNSLESCRMKEEVFKGDLVDIFDIAVKDALNIMKNEDDKIFLVMQREDTMSCSMAGIDKCLNDKEIRKRKRETEAETRRLRVCDQEEVNQELVSLSEMTDSNKDSSSDDEFQVPSTSTNMKKPKKIINVFNEDVVASLDRVNLSDRNAMFVVGAVAQALGTPVSDISLSRSTIRRHRNQIRQTVVETDKASFSSQYPLVLHWDSKMLPNIVDGVQKVDRVAVLVSGGGLEKLLAVPKIIKGTGKEQADACLTVLDEWELKAQVGGLCFDTTSSNTGLNLGACSLIEKSLAPDKELVFIACRHHVFEVMLSSVFKEVFGPSEGPDVNLFKRFKKKWLEIDQKNFIIGHDNFFNTKNLLKLRQDMQKYYIDAIKTQQPRDDYLELLKLCQIFLGKLEKTEVRFRAPGALHQARWMAKAIYCLKIYMFQDQFILTKSEKKGVTEISLFIKNYPNQKIGTAASKAFHRHLWYFSEHLVGLSFFDSRVSVESKKEMVKSLQRPPKEKPLKRLDGKTFNNQNPLQSFITQRTMVLFDLLLNDGQDKAASFLAKDPSEWQADIVYIEMQEKVRQMKVVNDCAERGIALIQKFNSSITKNEKQKQYLLRLVDLHRKKFPIASKSNVMKMNNEQ</sequence>